<dbReference type="Proteomes" id="UP000076154">
    <property type="component" value="Unassembled WGS sequence"/>
</dbReference>
<feature type="region of interest" description="Disordered" evidence="8">
    <location>
        <begin position="967"/>
        <end position="1137"/>
    </location>
</feature>
<dbReference type="GO" id="GO:0007076">
    <property type="term" value="P:mitotic chromosome condensation"/>
    <property type="evidence" value="ECO:0007669"/>
    <property type="project" value="InterPro"/>
</dbReference>
<evidence type="ECO:0000256" key="2">
    <source>
        <dbReference type="ARBA" id="ARBA00006533"/>
    </source>
</evidence>
<gene>
    <name evidence="10" type="primary">cnd3_1</name>
    <name evidence="10" type="ORF">Hypma_005020</name>
</gene>
<dbReference type="GO" id="GO:0000793">
    <property type="term" value="C:condensed chromosome"/>
    <property type="evidence" value="ECO:0007669"/>
    <property type="project" value="TreeGrafter"/>
</dbReference>
<dbReference type="InterPro" id="IPR027165">
    <property type="entry name" value="CND3"/>
</dbReference>
<dbReference type="OrthoDB" id="27187at2759"/>
<evidence type="ECO:0000256" key="3">
    <source>
        <dbReference type="ARBA" id="ARBA00022454"/>
    </source>
</evidence>
<feature type="compositionally biased region" description="Basic and acidic residues" evidence="8">
    <location>
        <begin position="571"/>
        <end position="584"/>
    </location>
</feature>
<keyword evidence="3" id="KW-0158">Chromosome</keyword>
<comment type="caution">
    <text evidence="10">The sequence shown here is derived from an EMBL/GenBank/DDBJ whole genome shotgun (WGS) entry which is preliminary data.</text>
</comment>
<comment type="similarity">
    <text evidence="2">Belongs to the CND3 (condensin subunit 3) family.</text>
</comment>
<evidence type="ECO:0000256" key="4">
    <source>
        <dbReference type="ARBA" id="ARBA00022618"/>
    </source>
</evidence>
<proteinExistence type="inferred from homology"/>
<dbReference type="Pfam" id="PF12719">
    <property type="entry name" value="Cnd3"/>
    <property type="match status" value="1"/>
</dbReference>
<feature type="compositionally biased region" description="Basic residues" evidence="8">
    <location>
        <begin position="997"/>
        <end position="1010"/>
    </location>
</feature>
<evidence type="ECO:0000256" key="7">
    <source>
        <dbReference type="ARBA" id="ARBA00023306"/>
    </source>
</evidence>
<evidence type="ECO:0000313" key="11">
    <source>
        <dbReference type="Proteomes" id="UP000076154"/>
    </source>
</evidence>
<name>A0A369JX91_HYPMA</name>
<dbReference type="InParanoid" id="A0A369JX91"/>
<keyword evidence="11" id="KW-1185">Reference proteome</keyword>
<dbReference type="AlphaFoldDB" id="A0A369JX91"/>
<dbReference type="InterPro" id="IPR016024">
    <property type="entry name" value="ARM-type_fold"/>
</dbReference>
<evidence type="ECO:0000313" key="10">
    <source>
        <dbReference type="EMBL" id="RDB26949.1"/>
    </source>
</evidence>
<sequence length="1137" mass="127829">MPGRTIQADATSVRTQVYSYVPRILDQAQISTANHQKNLVALYKVQTEAAQYTESVKKGRGAKLIGEKMFEEAVTDMLTRVLPVKKGATQADRVVKFIAGYIKFVNEKAAEERNGDEGEEDETTASRFTARLLKFLLKGFLAKDKCVRFRVLYTVAEMVSHLGEVDEEIYTDLRASLLDRLNDKETSVRLQAVVALSKLCGSEDPSELEDGQQTVTDSLLDVLAHDSSPEVRRTTLLNIPYNSATVPHILARTRDTDTTLRKVVYSAVLEGNVMLQDSDVMGPFHPRALTIAQRETIVQNGLGDREHSVRTAAASLLGKWVDVIGEEHQAKAEGEDQKPNVKAESGLVSLLNMLDLTESKVASDALRSIFITRADIFENMVFRDEYWTNLTPETAFLARVFVENCKETKDDARLEAALPVVTALAFRIQESYNKLTEDRRADEEERLLRDLEQDEKARLEDERIDKEFVIGELLQLAVNLDYSDEIGRRKMFQLVRDMLSQQELPESLLAKCLDVLRQLSVNERDLIRVVVEIVQDLRDACDDDEEEDANKDTDAETNVGDTPATVRPPRTNKEKPVKEKTPEEQARADAIDLRCLSLCIGMLERVNSKLEQNSTLQGLLQDLIIPAVKRKDLVFRENGLISLGMCCLIDKKLALSSLELFFKQIEPSPDVLKMRLLQIVFDTIMVHENAMVAKDDGNYVENIAKILMELLGSDQSDNVRTLLCMGLSKLVLAGMVTNPKAVQNLIKCYLSPATVENQELRQCLTVFFTAYCFSSPINQKVMCEIFMETFHDLNKDRKHLEEDEEMISPAQVAALFMDWTDPLKLRSALDAVRKVDQKHSADEYVQLDMAEKIFRALLEGKEEFDKEEKKTLFQLLGKLHIPDTVDDDKIMGLKLLMNKLRSARPPRDTTSNNYFTKFETAITKKFEKQLEPLNDEDHRKLEYLESYFNFIDGIISDNEDEVISAEVTKGKGKKRRSDSIATTSTEMEEPISGASSRRGRSKPKSKRRRLSQSDDESDDGITELGAPPAQSAPTRSLPKRAATAKKPPHIIVISSDSDEDQATTPLPSKRTKKQRATRPSVQVKAEEPVDANIDAILDEEGGGGAGDASEIPFDSIMDGDSQDEDEEEEVNDLLAED</sequence>
<dbReference type="Gene3D" id="1.25.10.10">
    <property type="entry name" value="Leucine-rich Repeat Variant"/>
    <property type="match status" value="1"/>
</dbReference>
<dbReference type="GO" id="GO:0051301">
    <property type="term" value="P:cell division"/>
    <property type="evidence" value="ECO:0007669"/>
    <property type="project" value="UniProtKB-KW"/>
</dbReference>
<keyword evidence="5" id="KW-0498">Mitosis</keyword>
<feature type="domain" description="Nuclear condensin complex subunit 3 C-terminal" evidence="9">
    <location>
        <begin position="594"/>
        <end position="881"/>
    </location>
</feature>
<protein>
    <submittedName>
        <fullName evidence="10">Condensin complex subunit 3</fullName>
    </submittedName>
</protein>
<organism evidence="10 11">
    <name type="scientific">Hypsizygus marmoreus</name>
    <name type="common">White beech mushroom</name>
    <name type="synonym">Agaricus marmoreus</name>
    <dbReference type="NCBI Taxonomy" id="39966"/>
    <lineage>
        <taxon>Eukaryota</taxon>
        <taxon>Fungi</taxon>
        <taxon>Dikarya</taxon>
        <taxon>Basidiomycota</taxon>
        <taxon>Agaricomycotina</taxon>
        <taxon>Agaricomycetes</taxon>
        <taxon>Agaricomycetidae</taxon>
        <taxon>Agaricales</taxon>
        <taxon>Tricholomatineae</taxon>
        <taxon>Lyophyllaceae</taxon>
        <taxon>Hypsizygus</taxon>
    </lineage>
</organism>
<keyword evidence="7" id="KW-0131">Cell cycle</keyword>
<dbReference type="STRING" id="39966.A0A369JX91"/>
<comment type="subcellular location">
    <subcellularLocation>
        <location evidence="1">Chromosome</location>
    </subcellularLocation>
</comment>
<reference evidence="10" key="1">
    <citation type="submission" date="2018-04" db="EMBL/GenBank/DDBJ databases">
        <title>Whole genome sequencing of Hypsizygus marmoreus.</title>
        <authorList>
            <person name="Choi I.-G."/>
            <person name="Min B."/>
            <person name="Kim J.-G."/>
            <person name="Kim S."/>
            <person name="Oh Y.-L."/>
            <person name="Kong W.-S."/>
            <person name="Park H."/>
            <person name="Jeong J."/>
            <person name="Song E.-S."/>
        </authorList>
    </citation>
    <scope>NUCLEOTIDE SEQUENCE [LARGE SCALE GENOMIC DNA]</scope>
    <source>
        <strain evidence="10">51987-8</strain>
    </source>
</reference>
<evidence type="ECO:0000259" key="9">
    <source>
        <dbReference type="Pfam" id="PF12719"/>
    </source>
</evidence>
<evidence type="ECO:0000256" key="6">
    <source>
        <dbReference type="ARBA" id="ARBA00023067"/>
    </source>
</evidence>
<dbReference type="InterPro" id="IPR011989">
    <property type="entry name" value="ARM-like"/>
</dbReference>
<dbReference type="SUPFAM" id="SSF48371">
    <property type="entry name" value="ARM repeat"/>
    <property type="match status" value="1"/>
</dbReference>
<dbReference type="EMBL" id="LUEZ02000021">
    <property type="protein sequence ID" value="RDB26949.1"/>
    <property type="molecule type" value="Genomic_DNA"/>
</dbReference>
<evidence type="ECO:0000256" key="5">
    <source>
        <dbReference type="ARBA" id="ARBA00022776"/>
    </source>
</evidence>
<feature type="compositionally biased region" description="Acidic residues" evidence="8">
    <location>
        <begin position="1120"/>
        <end position="1137"/>
    </location>
</feature>
<keyword evidence="4" id="KW-0132">Cell division</keyword>
<evidence type="ECO:0000256" key="8">
    <source>
        <dbReference type="SAM" id="MobiDB-lite"/>
    </source>
</evidence>
<dbReference type="PANTHER" id="PTHR14418:SF5">
    <property type="entry name" value="CONDENSIN COMPLEX SUBUNIT 3"/>
    <property type="match status" value="1"/>
</dbReference>
<dbReference type="GO" id="GO:0000796">
    <property type="term" value="C:condensin complex"/>
    <property type="evidence" value="ECO:0007669"/>
    <property type="project" value="InterPro"/>
</dbReference>
<keyword evidence="6" id="KW-0226">DNA condensation</keyword>
<dbReference type="InterPro" id="IPR025977">
    <property type="entry name" value="Cnd3_C"/>
</dbReference>
<feature type="region of interest" description="Disordered" evidence="8">
    <location>
        <begin position="542"/>
        <end position="584"/>
    </location>
</feature>
<evidence type="ECO:0000256" key="1">
    <source>
        <dbReference type="ARBA" id="ARBA00004286"/>
    </source>
</evidence>
<dbReference type="PANTHER" id="PTHR14418">
    <property type="entry name" value="CONDENSIN COMPLEX SUBUNIT 3-RELATED"/>
    <property type="match status" value="1"/>
</dbReference>
<accession>A0A369JX91</accession>
<dbReference type="FunCoup" id="A0A369JX91">
    <property type="interactions" value="271"/>
</dbReference>